<dbReference type="STRING" id="3983.A0A2C9WJ40"/>
<evidence type="ECO:0000256" key="4">
    <source>
        <dbReference type="ARBA" id="ARBA00012483"/>
    </source>
</evidence>
<keyword evidence="10" id="KW-0833">Ubl conjugation pathway</keyword>
<name>A0A2C9WJ40_MANES</name>
<dbReference type="Gramene" id="Manes.01G084800.3.v8.1">
    <property type="protein sequence ID" value="Manes.01G084800.3.v8.1.CDS"/>
    <property type="gene ID" value="Manes.01G084800.v8.1"/>
</dbReference>
<evidence type="ECO:0000256" key="1">
    <source>
        <dbReference type="ARBA" id="ARBA00000900"/>
    </source>
</evidence>
<comment type="caution">
    <text evidence="17">The sequence shown here is derived from an EMBL/GenBank/DDBJ whole genome shotgun (WGS) entry which is preliminary data.</text>
</comment>
<dbReference type="AlphaFoldDB" id="A0A2C9WJ40"/>
<evidence type="ECO:0000256" key="7">
    <source>
        <dbReference type="ARBA" id="ARBA00022723"/>
    </source>
</evidence>
<evidence type="ECO:0000256" key="8">
    <source>
        <dbReference type="ARBA" id="ARBA00022729"/>
    </source>
</evidence>
<comment type="similarity">
    <text evidence="14">Belongs to the RING-type zinc finger family. ATL subfamily.</text>
</comment>
<dbReference type="PANTHER" id="PTHR46279">
    <property type="entry name" value="RING/U-BOX SUPERFAMILY PROTEIN"/>
    <property type="match status" value="1"/>
</dbReference>
<keyword evidence="6" id="KW-0812">Transmembrane</keyword>
<keyword evidence="11" id="KW-0862">Zinc</keyword>
<feature type="domain" description="Wall-associated receptor kinase galacturonan-binding" evidence="16">
    <location>
        <begin position="37"/>
        <end position="100"/>
    </location>
</feature>
<dbReference type="OrthoDB" id="1641101at2759"/>
<gene>
    <name evidence="17" type="ORF">MANES_01G084800v8</name>
</gene>
<dbReference type="EMBL" id="CM004387">
    <property type="protein sequence ID" value="OAY60090.1"/>
    <property type="molecule type" value="Genomic_DNA"/>
</dbReference>
<dbReference type="GO" id="GO:0016020">
    <property type="term" value="C:membrane"/>
    <property type="evidence" value="ECO:0007669"/>
    <property type="project" value="UniProtKB-SubCell"/>
</dbReference>
<keyword evidence="18" id="KW-1185">Reference proteome</keyword>
<feature type="signal peptide" evidence="15">
    <location>
        <begin position="1"/>
        <end position="30"/>
    </location>
</feature>
<dbReference type="Pfam" id="PF13947">
    <property type="entry name" value="GUB_WAK_bind"/>
    <property type="match status" value="1"/>
</dbReference>
<evidence type="ECO:0000256" key="6">
    <source>
        <dbReference type="ARBA" id="ARBA00022692"/>
    </source>
</evidence>
<comment type="pathway">
    <text evidence="3">Protein modification; protein ubiquitination.</text>
</comment>
<keyword evidence="12" id="KW-1133">Transmembrane helix</keyword>
<evidence type="ECO:0000256" key="10">
    <source>
        <dbReference type="ARBA" id="ARBA00022786"/>
    </source>
</evidence>
<evidence type="ECO:0000259" key="16">
    <source>
        <dbReference type="Pfam" id="PF13947"/>
    </source>
</evidence>
<dbReference type="GO" id="GO:0061630">
    <property type="term" value="F:ubiquitin protein ligase activity"/>
    <property type="evidence" value="ECO:0007669"/>
    <property type="project" value="UniProtKB-EC"/>
</dbReference>
<evidence type="ECO:0000256" key="11">
    <source>
        <dbReference type="ARBA" id="ARBA00022833"/>
    </source>
</evidence>
<dbReference type="GO" id="GO:0008270">
    <property type="term" value="F:zinc ion binding"/>
    <property type="evidence" value="ECO:0007669"/>
    <property type="project" value="UniProtKB-KW"/>
</dbReference>
<keyword evidence="5" id="KW-0808">Transferase</keyword>
<evidence type="ECO:0000256" key="9">
    <source>
        <dbReference type="ARBA" id="ARBA00022771"/>
    </source>
</evidence>
<comment type="catalytic activity">
    <reaction evidence="1">
        <text>S-ubiquitinyl-[E2 ubiquitin-conjugating enzyme]-L-cysteine + [acceptor protein]-L-lysine = [E2 ubiquitin-conjugating enzyme]-L-cysteine + N(6)-ubiquitinyl-[acceptor protein]-L-lysine.</text>
        <dbReference type="EC" id="2.3.2.27"/>
    </reaction>
</comment>
<sequence>MILRFMVSLAMDAAFIFILVFSSMFLSTEAFQSNCFTLNCGDGAPDIRFPFWVSGRQPHYCGRPAFELSCKHNTTMIRFPSYGDLVVKSISYGDRKLQLLDPNNCVHQVFLNLNLSHTPFRYYYVVKNYTYLNCSTRLPPSFSEVSCLSGPRHHIYTVKSSLVLPESCRPVKTVAIPFSYSPYLADNSFGLGLSWSSPERDEDCEAKGGQCGLQTGCLGFSIKNLNFGDVSDKMLKILLCILTVILVMSIKIHHSKKVDMQLENENLLEVLRC</sequence>
<organism evidence="17 18">
    <name type="scientific">Manihot esculenta</name>
    <name type="common">Cassava</name>
    <name type="synonym">Jatropha manihot</name>
    <dbReference type="NCBI Taxonomy" id="3983"/>
    <lineage>
        <taxon>Eukaryota</taxon>
        <taxon>Viridiplantae</taxon>
        <taxon>Streptophyta</taxon>
        <taxon>Embryophyta</taxon>
        <taxon>Tracheophyta</taxon>
        <taxon>Spermatophyta</taxon>
        <taxon>Magnoliopsida</taxon>
        <taxon>eudicotyledons</taxon>
        <taxon>Gunneridae</taxon>
        <taxon>Pentapetalae</taxon>
        <taxon>rosids</taxon>
        <taxon>fabids</taxon>
        <taxon>Malpighiales</taxon>
        <taxon>Euphorbiaceae</taxon>
        <taxon>Crotonoideae</taxon>
        <taxon>Manihoteae</taxon>
        <taxon>Manihot</taxon>
    </lineage>
</organism>
<dbReference type="Proteomes" id="UP000091857">
    <property type="component" value="Chromosome 1"/>
</dbReference>
<dbReference type="EC" id="2.3.2.27" evidence="4"/>
<reference evidence="18" key="1">
    <citation type="journal article" date="2016" name="Nat. Biotechnol.">
        <title>Sequencing wild and cultivated cassava and related species reveals extensive interspecific hybridization and genetic diversity.</title>
        <authorList>
            <person name="Bredeson J.V."/>
            <person name="Lyons J.B."/>
            <person name="Prochnik S.E."/>
            <person name="Wu G.A."/>
            <person name="Ha C.M."/>
            <person name="Edsinger-Gonzales E."/>
            <person name="Grimwood J."/>
            <person name="Schmutz J."/>
            <person name="Rabbi I.Y."/>
            <person name="Egesi C."/>
            <person name="Nauluvula P."/>
            <person name="Lebot V."/>
            <person name="Ndunguru J."/>
            <person name="Mkamilo G."/>
            <person name="Bart R.S."/>
            <person name="Setter T.L."/>
            <person name="Gleadow R.M."/>
            <person name="Kulakow P."/>
            <person name="Ferguson M.E."/>
            <person name="Rounsley S."/>
            <person name="Rokhsar D.S."/>
        </authorList>
    </citation>
    <scope>NUCLEOTIDE SEQUENCE [LARGE SCALE GENOMIC DNA]</scope>
    <source>
        <strain evidence="18">cv. AM560-2</strain>
    </source>
</reference>
<dbReference type="InterPro" id="IPR046948">
    <property type="entry name" value="ATL20-22-like"/>
</dbReference>
<evidence type="ECO:0000313" key="17">
    <source>
        <dbReference type="EMBL" id="OAY60090.1"/>
    </source>
</evidence>
<feature type="chain" id="PRO_5013379318" description="RING-type E3 ubiquitin transferase" evidence="15">
    <location>
        <begin position="31"/>
        <end position="273"/>
    </location>
</feature>
<keyword evidence="9" id="KW-0863">Zinc-finger</keyword>
<keyword evidence="7" id="KW-0479">Metal-binding</keyword>
<keyword evidence="13" id="KW-0472">Membrane</keyword>
<evidence type="ECO:0000256" key="2">
    <source>
        <dbReference type="ARBA" id="ARBA00004167"/>
    </source>
</evidence>
<evidence type="ECO:0000256" key="15">
    <source>
        <dbReference type="SAM" id="SignalP"/>
    </source>
</evidence>
<evidence type="ECO:0000256" key="5">
    <source>
        <dbReference type="ARBA" id="ARBA00022679"/>
    </source>
</evidence>
<comment type="subcellular location">
    <subcellularLocation>
        <location evidence="2">Membrane</location>
        <topology evidence="2">Single-pass membrane protein</topology>
    </subcellularLocation>
</comment>
<accession>A0A2C9WJ40</accession>
<dbReference type="PANTHER" id="PTHR46279:SF12">
    <property type="entry name" value="RING-TYPE E3 UBIQUITIN TRANSFERASE"/>
    <property type="match status" value="1"/>
</dbReference>
<evidence type="ECO:0000256" key="13">
    <source>
        <dbReference type="ARBA" id="ARBA00023136"/>
    </source>
</evidence>
<dbReference type="GO" id="GO:0030247">
    <property type="term" value="F:polysaccharide binding"/>
    <property type="evidence" value="ECO:0007669"/>
    <property type="project" value="InterPro"/>
</dbReference>
<evidence type="ECO:0000256" key="14">
    <source>
        <dbReference type="ARBA" id="ARBA00024209"/>
    </source>
</evidence>
<evidence type="ECO:0000313" key="18">
    <source>
        <dbReference type="Proteomes" id="UP000091857"/>
    </source>
</evidence>
<proteinExistence type="inferred from homology"/>
<protein>
    <recommendedName>
        <fullName evidence="4">RING-type E3 ubiquitin transferase</fullName>
        <ecNumber evidence="4">2.3.2.27</ecNumber>
    </recommendedName>
</protein>
<dbReference type="InterPro" id="IPR025287">
    <property type="entry name" value="WAK_GUB"/>
</dbReference>
<keyword evidence="8 15" id="KW-0732">Signal</keyword>
<evidence type="ECO:0000256" key="3">
    <source>
        <dbReference type="ARBA" id="ARBA00004906"/>
    </source>
</evidence>
<evidence type="ECO:0000256" key="12">
    <source>
        <dbReference type="ARBA" id="ARBA00022989"/>
    </source>
</evidence>